<keyword evidence="11" id="KW-1185">Reference proteome</keyword>
<dbReference type="InterPro" id="IPR001811">
    <property type="entry name" value="Chemokine_IL8-like_dom"/>
</dbReference>
<evidence type="ECO:0000256" key="1">
    <source>
        <dbReference type="ARBA" id="ARBA00004613"/>
    </source>
</evidence>
<dbReference type="GO" id="GO:0061844">
    <property type="term" value="P:antimicrobial humoral immune response mediated by antimicrobial peptide"/>
    <property type="evidence" value="ECO:0007669"/>
    <property type="project" value="TreeGrafter"/>
</dbReference>
<comment type="similarity">
    <text evidence="2">Belongs to the intercrine gamma family.</text>
</comment>
<feature type="non-terminal residue" evidence="10">
    <location>
        <position position="1"/>
    </location>
</feature>
<dbReference type="GO" id="GO:0006954">
    <property type="term" value="P:inflammatory response"/>
    <property type="evidence" value="ECO:0007669"/>
    <property type="project" value="TreeGrafter"/>
</dbReference>
<dbReference type="InterPro" id="IPR036048">
    <property type="entry name" value="Interleukin_8-like_sf"/>
</dbReference>
<gene>
    <name evidence="10" type="primary">Xcl1</name>
    <name evidence="10" type="ORF">PTEBUR_R10048</name>
</gene>
<dbReference type="GO" id="GO:0048020">
    <property type="term" value="F:CCR chemokine receptor binding"/>
    <property type="evidence" value="ECO:0007669"/>
    <property type="project" value="TreeGrafter"/>
</dbReference>
<dbReference type="GO" id="GO:0008009">
    <property type="term" value="F:chemokine activity"/>
    <property type="evidence" value="ECO:0007669"/>
    <property type="project" value="InterPro"/>
</dbReference>
<dbReference type="PANTHER" id="PTHR12015">
    <property type="entry name" value="SMALL INDUCIBLE CYTOKINE A"/>
    <property type="match status" value="1"/>
</dbReference>
<evidence type="ECO:0000259" key="9">
    <source>
        <dbReference type="SMART" id="SM00199"/>
    </source>
</evidence>
<dbReference type="InterPro" id="IPR008105">
    <property type="entry name" value="Chemokine_XCL1/XCL2"/>
</dbReference>
<feature type="transmembrane region" description="Helical" evidence="8">
    <location>
        <begin position="6"/>
        <end position="26"/>
    </location>
</feature>
<keyword evidence="8" id="KW-1133">Transmembrane helix</keyword>
<dbReference type="Proteomes" id="UP000522270">
    <property type="component" value="Unassembled WGS sequence"/>
</dbReference>
<dbReference type="OrthoDB" id="9906867at2759"/>
<evidence type="ECO:0000256" key="7">
    <source>
        <dbReference type="ARBA" id="ARBA00023157"/>
    </source>
</evidence>
<feature type="non-terminal residue" evidence="10">
    <location>
        <position position="95"/>
    </location>
</feature>
<evidence type="ECO:0000256" key="3">
    <source>
        <dbReference type="ARBA" id="ARBA00022500"/>
    </source>
</evidence>
<keyword evidence="3" id="KW-0145">Chemotaxis</keyword>
<evidence type="ECO:0000256" key="5">
    <source>
        <dbReference type="ARBA" id="ARBA00022525"/>
    </source>
</evidence>
<feature type="domain" description="Chemokine interleukin-8-like" evidence="9">
    <location>
        <begin position="29"/>
        <end position="86"/>
    </location>
</feature>
<sequence>LWLNVNIVLTAFVIYLIFPLLGSIGSQPMRKFSCVRLSTQQLNIRHLVSYEKQQVPVNAIMFITTKGIKICVSPDQKWVQAAVKKIDQKRTTKGK</sequence>
<dbReference type="GO" id="GO:0030335">
    <property type="term" value="P:positive regulation of cell migration"/>
    <property type="evidence" value="ECO:0007669"/>
    <property type="project" value="TreeGrafter"/>
</dbReference>
<dbReference type="PRINTS" id="PR01731">
    <property type="entry name" value="LYMPHOTACTIN"/>
</dbReference>
<evidence type="ECO:0000256" key="4">
    <source>
        <dbReference type="ARBA" id="ARBA00022514"/>
    </source>
</evidence>
<keyword evidence="8" id="KW-0472">Membrane</keyword>
<keyword evidence="4" id="KW-0202">Cytokine</keyword>
<accession>A0A7K5Z5Q5</accession>
<dbReference type="InterPro" id="IPR039809">
    <property type="entry name" value="Chemokine_b/g/d"/>
</dbReference>
<evidence type="ECO:0000256" key="2">
    <source>
        <dbReference type="ARBA" id="ARBA00006894"/>
    </source>
</evidence>
<dbReference type="EMBL" id="VYZE01002930">
    <property type="protein sequence ID" value="NWU73031.1"/>
    <property type="molecule type" value="Genomic_DNA"/>
</dbReference>
<dbReference type="GO" id="GO:0005615">
    <property type="term" value="C:extracellular space"/>
    <property type="evidence" value="ECO:0007669"/>
    <property type="project" value="UniProtKB-KW"/>
</dbReference>
<reference evidence="10 11" key="1">
    <citation type="submission" date="2019-09" db="EMBL/GenBank/DDBJ databases">
        <title>Bird 10,000 Genomes (B10K) Project - Family phase.</title>
        <authorList>
            <person name="Zhang G."/>
        </authorList>
    </citation>
    <scope>NUCLEOTIDE SEQUENCE [LARGE SCALE GENOMIC DNA]</scope>
    <source>
        <strain evidence="10">B10K-DU-027-49</strain>
        <tissue evidence="10">Muscle</tissue>
    </source>
</reference>
<dbReference type="PANTHER" id="PTHR12015:SF101">
    <property type="entry name" value="CYTOKINE SCM-1 BETA-RELATED"/>
    <property type="match status" value="1"/>
</dbReference>
<dbReference type="GO" id="GO:0070098">
    <property type="term" value="P:chemokine-mediated signaling pathway"/>
    <property type="evidence" value="ECO:0007669"/>
    <property type="project" value="TreeGrafter"/>
</dbReference>
<evidence type="ECO:0000256" key="6">
    <source>
        <dbReference type="ARBA" id="ARBA00022729"/>
    </source>
</evidence>
<organism evidence="10 11">
    <name type="scientific">Pterocles burchelli</name>
    <dbReference type="NCBI Taxonomy" id="2585816"/>
    <lineage>
        <taxon>Eukaryota</taxon>
        <taxon>Metazoa</taxon>
        <taxon>Chordata</taxon>
        <taxon>Craniata</taxon>
        <taxon>Vertebrata</taxon>
        <taxon>Euteleostomi</taxon>
        <taxon>Archelosauria</taxon>
        <taxon>Archosauria</taxon>
        <taxon>Dinosauria</taxon>
        <taxon>Saurischia</taxon>
        <taxon>Theropoda</taxon>
        <taxon>Coelurosauria</taxon>
        <taxon>Aves</taxon>
        <taxon>Neognathae</taxon>
        <taxon>Neoaves</taxon>
        <taxon>Columbimorphae</taxon>
        <taxon>Pterocliformes</taxon>
        <taxon>Pteroclidae</taxon>
        <taxon>Pterocles</taxon>
    </lineage>
</organism>
<evidence type="ECO:0000313" key="10">
    <source>
        <dbReference type="EMBL" id="NWU73031.1"/>
    </source>
</evidence>
<keyword evidence="6" id="KW-0732">Signal</keyword>
<comment type="caution">
    <text evidence="10">The sequence shown here is derived from an EMBL/GenBank/DDBJ whole genome shotgun (WGS) entry which is preliminary data.</text>
</comment>
<comment type="subcellular location">
    <subcellularLocation>
        <location evidence="1">Secreted</location>
    </subcellularLocation>
</comment>
<keyword evidence="8" id="KW-0812">Transmembrane</keyword>
<evidence type="ECO:0000313" key="11">
    <source>
        <dbReference type="Proteomes" id="UP000522270"/>
    </source>
</evidence>
<protein>
    <submittedName>
        <fullName evidence="10">XCL1 protein</fullName>
    </submittedName>
</protein>
<keyword evidence="7" id="KW-1015">Disulfide bond</keyword>
<dbReference type="Pfam" id="PF00048">
    <property type="entry name" value="IL8"/>
    <property type="match status" value="1"/>
</dbReference>
<dbReference type="AlphaFoldDB" id="A0A7K5Z5Q5"/>
<dbReference type="SUPFAM" id="SSF54117">
    <property type="entry name" value="Interleukin 8-like chemokines"/>
    <property type="match status" value="1"/>
</dbReference>
<dbReference type="SMART" id="SM00199">
    <property type="entry name" value="SCY"/>
    <property type="match status" value="1"/>
</dbReference>
<evidence type="ECO:0000256" key="8">
    <source>
        <dbReference type="SAM" id="Phobius"/>
    </source>
</evidence>
<name>A0A7K5Z5Q5_9AVES</name>
<dbReference type="Gene3D" id="2.40.50.40">
    <property type="match status" value="1"/>
</dbReference>
<keyword evidence="5" id="KW-0964">Secreted</keyword>
<proteinExistence type="inferred from homology"/>